<dbReference type="Proteomes" id="UP001063166">
    <property type="component" value="Unassembled WGS sequence"/>
</dbReference>
<dbReference type="EMBL" id="BRPK01000008">
    <property type="protein sequence ID" value="GLB40705.1"/>
    <property type="molecule type" value="Genomic_DNA"/>
</dbReference>
<dbReference type="OrthoDB" id="9514740at2759"/>
<reference evidence="2" key="1">
    <citation type="submission" date="2022-07" db="EMBL/GenBank/DDBJ databases">
        <title>The genome of Lyophyllum shimeji provides insight into the initial evolution of ectomycorrhizal fungal genome.</title>
        <authorList>
            <person name="Kobayashi Y."/>
            <person name="Shibata T."/>
            <person name="Hirakawa H."/>
            <person name="Shigenobu S."/>
            <person name="Nishiyama T."/>
            <person name="Yamada A."/>
            <person name="Hasebe M."/>
            <person name="Kawaguchi M."/>
        </authorList>
    </citation>
    <scope>NUCLEOTIDE SEQUENCE</scope>
    <source>
        <strain evidence="2">AT787</strain>
    </source>
</reference>
<keyword evidence="3" id="KW-1185">Reference proteome</keyword>
<dbReference type="GO" id="GO:0003950">
    <property type="term" value="F:NAD+ poly-ADP-ribosyltransferase activity"/>
    <property type="evidence" value="ECO:0007669"/>
    <property type="project" value="InterPro"/>
</dbReference>
<evidence type="ECO:0000313" key="2">
    <source>
        <dbReference type="EMBL" id="GLB40705.1"/>
    </source>
</evidence>
<dbReference type="SUPFAM" id="SSF56399">
    <property type="entry name" value="ADP-ribosylation"/>
    <property type="match status" value="1"/>
</dbReference>
<dbReference type="InterPro" id="IPR012317">
    <property type="entry name" value="Poly(ADP-ribose)pol_cat_dom"/>
</dbReference>
<proteinExistence type="predicted"/>
<dbReference type="PANTHER" id="PTHR31681:SF3">
    <property type="entry name" value="OS04G0690100 PROTEIN"/>
    <property type="match status" value="1"/>
</dbReference>
<sequence length="537" mass="58970">MSSTSTLCENCNHQPKHLDSATGLTYPYCSRNCAYQAQQQHTGPVVTSTSPDNCDNCKARPKHRDPASGAFFRVAGVVQELRPGSGLVFSLGSSEEALTGWQMKADHPSLAVLGGLTRAASDSSPAVKASIDVTEEGGSLVEAVLMRRRLLVRGLMPTSWSEESEGRKGSGSSSKPVHYWDLGSKSFENIIQQHRRACSENWVCTRLLLDNLAVERMSARPPTPAGEAGSSESNEVTENIENILQFQLLADMNPTVISPTSWTCQAPGCQRTPFENYDGSFSYYCGSTHKALAQTICLMCRRAPKQPKSHFCSERCTEDVYSKGPMILPITKGHVTYKSVEDQFKTSWRHLGKPCPTIRFIYKIIIQKASLDSYNAYRDSVEKRGHFEAAGLSSGNEQRRWHGTKRRCNIGDTGCTTLCASTDCPMCCIVRTSFDLNKFGSKTGWGRFGRGIYTSSTSSKSHDYAGTDSASKLKAILLNKVVIGKGYKIFNDDPSLVAPPPGFDSVLAEKGGSLNHDELVVYRSDAIRPSYLVLYEQ</sequence>
<accession>A0A9P3UQY6</accession>
<name>A0A9P3UQY6_LYOSH</name>
<organism evidence="2 3">
    <name type="scientific">Lyophyllum shimeji</name>
    <name type="common">Hon-shimeji</name>
    <name type="synonym">Tricholoma shimeji</name>
    <dbReference type="NCBI Taxonomy" id="47721"/>
    <lineage>
        <taxon>Eukaryota</taxon>
        <taxon>Fungi</taxon>
        <taxon>Dikarya</taxon>
        <taxon>Basidiomycota</taxon>
        <taxon>Agaricomycotina</taxon>
        <taxon>Agaricomycetes</taxon>
        <taxon>Agaricomycetidae</taxon>
        <taxon>Agaricales</taxon>
        <taxon>Tricholomatineae</taxon>
        <taxon>Lyophyllaceae</taxon>
        <taxon>Lyophyllum</taxon>
    </lineage>
</organism>
<gene>
    <name evidence="2" type="ORF">LshimejAT787_0805760</name>
</gene>
<feature type="domain" description="PARP catalytic" evidence="1">
    <location>
        <begin position="394"/>
        <end position="509"/>
    </location>
</feature>
<evidence type="ECO:0000313" key="3">
    <source>
        <dbReference type="Proteomes" id="UP001063166"/>
    </source>
</evidence>
<dbReference type="Gene3D" id="3.90.228.10">
    <property type="match status" value="1"/>
</dbReference>
<dbReference type="PANTHER" id="PTHR31681">
    <property type="entry name" value="C2H2-LIKE ZINC FINGER PROTEIN"/>
    <property type="match status" value="1"/>
</dbReference>
<dbReference type="AlphaFoldDB" id="A0A9P3UQY6"/>
<protein>
    <submittedName>
        <fullName evidence="2">Poly(ADP-ribose) polymerase catalytic domain</fullName>
    </submittedName>
</protein>
<dbReference type="Pfam" id="PF00644">
    <property type="entry name" value="PARP"/>
    <property type="match status" value="1"/>
</dbReference>
<evidence type="ECO:0000259" key="1">
    <source>
        <dbReference type="Pfam" id="PF00644"/>
    </source>
</evidence>
<comment type="caution">
    <text evidence="2">The sequence shown here is derived from an EMBL/GenBank/DDBJ whole genome shotgun (WGS) entry which is preliminary data.</text>
</comment>